<dbReference type="Gene3D" id="3.90.550.10">
    <property type="entry name" value="Spore Coat Polysaccharide Biosynthesis Protein SpsA, Chain A"/>
    <property type="match status" value="1"/>
</dbReference>
<evidence type="ECO:0000313" key="2">
    <source>
        <dbReference type="EMBL" id="OGN27592.1"/>
    </source>
</evidence>
<evidence type="ECO:0000313" key="3">
    <source>
        <dbReference type="Proteomes" id="UP000178444"/>
    </source>
</evidence>
<reference evidence="2 3" key="1">
    <citation type="journal article" date="2016" name="Nat. Commun.">
        <title>Thousands of microbial genomes shed light on interconnected biogeochemical processes in an aquifer system.</title>
        <authorList>
            <person name="Anantharaman K."/>
            <person name="Brown C.T."/>
            <person name="Hug L.A."/>
            <person name="Sharon I."/>
            <person name="Castelle C.J."/>
            <person name="Probst A.J."/>
            <person name="Thomas B.C."/>
            <person name="Singh A."/>
            <person name="Wilkins M.J."/>
            <person name="Karaoz U."/>
            <person name="Brodie E.L."/>
            <person name="Williams K.H."/>
            <person name="Hubbard S.S."/>
            <person name="Banfield J.F."/>
        </authorList>
    </citation>
    <scope>NUCLEOTIDE SEQUENCE [LARGE SCALE GENOMIC DNA]</scope>
</reference>
<feature type="domain" description="Glycosyltransferase 2-like" evidence="1">
    <location>
        <begin position="3"/>
        <end position="114"/>
    </location>
</feature>
<evidence type="ECO:0000259" key="1">
    <source>
        <dbReference type="Pfam" id="PF00535"/>
    </source>
</evidence>
<dbReference type="PANTHER" id="PTHR43179">
    <property type="entry name" value="RHAMNOSYLTRANSFERASE WBBL"/>
    <property type="match status" value="1"/>
</dbReference>
<proteinExistence type="predicted"/>
<accession>A0A1F8GQ97</accession>
<comment type="caution">
    <text evidence="2">The sequence shown here is derived from an EMBL/GenBank/DDBJ whole genome shotgun (WGS) entry which is preliminary data.</text>
</comment>
<dbReference type="PANTHER" id="PTHR43179:SF7">
    <property type="entry name" value="RHAMNOSYLTRANSFERASE WBBL"/>
    <property type="match status" value="1"/>
</dbReference>
<dbReference type="InterPro" id="IPR029044">
    <property type="entry name" value="Nucleotide-diphossugar_trans"/>
</dbReference>
<dbReference type="SUPFAM" id="SSF53448">
    <property type="entry name" value="Nucleotide-diphospho-sugar transferases"/>
    <property type="match status" value="1"/>
</dbReference>
<dbReference type="InterPro" id="IPR001173">
    <property type="entry name" value="Glyco_trans_2-like"/>
</dbReference>
<gene>
    <name evidence="2" type="ORF">A2941_01175</name>
</gene>
<dbReference type="EMBL" id="MGKO01000008">
    <property type="protein sequence ID" value="OGN27592.1"/>
    <property type="molecule type" value="Genomic_DNA"/>
</dbReference>
<name>A0A1F8GQ97_9BACT</name>
<sequence>MLSIIIVNYKQPELLRLCLKTLKRTLRPDFDHEIIVADSEASVESGNVATEEFAGIRYIPFKENVGYTRLVNEGVMAAKGDAFFIMNSDITPLPDSIENMYGHLKHHPEIGLIGPQLLNLDGSIQQSCFRYYSPLDIVYRRTPLGILPFGRKAIERFKMQDKDLTRPCPADWLSGSALMGSMAAAKKVGPMDKKLFLYMSDVDWPRRFWENGYQVVYYPTARMYHYHHRHSRGRFGMLDSLFNVQTRQHIFDYLKYLKKYGFR</sequence>
<dbReference type="AlphaFoldDB" id="A0A1F8GQ97"/>
<dbReference type="Pfam" id="PF00535">
    <property type="entry name" value="Glycos_transf_2"/>
    <property type="match status" value="1"/>
</dbReference>
<organism evidence="2 3">
    <name type="scientific">Candidatus Yanofskybacteria bacterium RIFCSPLOWO2_01_FULL_49_17</name>
    <dbReference type="NCBI Taxonomy" id="1802700"/>
    <lineage>
        <taxon>Bacteria</taxon>
        <taxon>Candidatus Yanofskyibacteriota</taxon>
    </lineage>
</organism>
<dbReference type="Proteomes" id="UP000178444">
    <property type="component" value="Unassembled WGS sequence"/>
</dbReference>
<protein>
    <recommendedName>
        <fullName evidence="1">Glycosyltransferase 2-like domain-containing protein</fullName>
    </recommendedName>
</protein>